<feature type="signal peptide" evidence="1">
    <location>
        <begin position="1"/>
        <end position="23"/>
    </location>
</feature>
<evidence type="ECO:0000256" key="1">
    <source>
        <dbReference type="SAM" id="SignalP"/>
    </source>
</evidence>
<feature type="chain" id="PRO_5035228075" description="C-type lysozyme inhibitor domain-containing protein" evidence="1">
    <location>
        <begin position="24"/>
        <end position="111"/>
    </location>
</feature>
<evidence type="ECO:0008006" key="4">
    <source>
        <dbReference type="Google" id="ProtNLM"/>
    </source>
</evidence>
<dbReference type="AlphaFoldDB" id="A0A8J6YQH5"/>
<accession>A0A8J6YQH5</accession>
<dbReference type="Proteomes" id="UP000631034">
    <property type="component" value="Unassembled WGS sequence"/>
</dbReference>
<evidence type="ECO:0000313" key="2">
    <source>
        <dbReference type="EMBL" id="MBE1237432.1"/>
    </source>
</evidence>
<dbReference type="EMBL" id="JACZHT010000004">
    <property type="protein sequence ID" value="MBE1237432.1"/>
    <property type="molecule type" value="Genomic_DNA"/>
</dbReference>
<name>A0A8J6YQH5_9PROT</name>
<proteinExistence type="predicted"/>
<reference evidence="2" key="1">
    <citation type="submission" date="2020-10" db="EMBL/GenBank/DDBJ databases">
        <title>Genome sequence of the unusual species of purple photosynthetic bacteria, Phaeovibrio sulfidiphilus DSM 23193, type strain.</title>
        <authorList>
            <person name="Kyndt J.A."/>
            <person name="Meyer T.E."/>
        </authorList>
    </citation>
    <scope>NUCLEOTIDE SEQUENCE</scope>
    <source>
        <strain evidence="2">DSM 23193</strain>
    </source>
</reference>
<comment type="caution">
    <text evidence="2">The sequence shown here is derived from an EMBL/GenBank/DDBJ whole genome shotgun (WGS) entry which is preliminary data.</text>
</comment>
<protein>
    <recommendedName>
        <fullName evidence="4">C-type lysozyme inhibitor domain-containing protein</fullName>
    </recommendedName>
</protein>
<organism evidence="2 3">
    <name type="scientific">Phaeovibrio sulfidiphilus</name>
    <dbReference type="NCBI Taxonomy" id="1220600"/>
    <lineage>
        <taxon>Bacteria</taxon>
        <taxon>Pseudomonadati</taxon>
        <taxon>Pseudomonadota</taxon>
        <taxon>Alphaproteobacteria</taxon>
        <taxon>Rhodospirillales</taxon>
        <taxon>Rhodospirillaceae</taxon>
        <taxon>Phaeovibrio</taxon>
    </lineage>
</organism>
<gene>
    <name evidence="2" type="ORF">IHV25_07195</name>
</gene>
<dbReference type="RefSeq" id="WP_192534438.1">
    <property type="nucleotide sequence ID" value="NZ_JACZHT010000004.1"/>
</dbReference>
<sequence>MAAGAVCGLCAAALTALASPASAASRVGYYMCNDSDYAFQLRLSETAEGVPSRTATVKFDGDEPMVLTRDTSESSLVYENQHLRVTIYREGVAVLEELSRGRPLRAYDCYM</sequence>
<evidence type="ECO:0000313" key="3">
    <source>
        <dbReference type="Proteomes" id="UP000631034"/>
    </source>
</evidence>
<keyword evidence="1" id="KW-0732">Signal</keyword>
<keyword evidence="3" id="KW-1185">Reference proteome</keyword>